<gene>
    <name evidence="1" type="ORF">HHI36_006168</name>
</gene>
<dbReference type="AlphaFoldDB" id="A0ABD2NWC7"/>
<dbReference type="Proteomes" id="UP001516400">
    <property type="component" value="Unassembled WGS sequence"/>
</dbReference>
<keyword evidence="2" id="KW-1185">Reference proteome</keyword>
<dbReference type="Gene3D" id="3.30.40.10">
    <property type="entry name" value="Zinc/RING finger domain, C3HC4 (zinc finger)"/>
    <property type="match status" value="1"/>
</dbReference>
<evidence type="ECO:0008006" key="3">
    <source>
        <dbReference type="Google" id="ProtNLM"/>
    </source>
</evidence>
<evidence type="ECO:0000313" key="1">
    <source>
        <dbReference type="EMBL" id="KAL3283011.1"/>
    </source>
</evidence>
<accession>A0ABD2NWC7</accession>
<organism evidence="1 2">
    <name type="scientific">Cryptolaemus montrouzieri</name>
    <dbReference type="NCBI Taxonomy" id="559131"/>
    <lineage>
        <taxon>Eukaryota</taxon>
        <taxon>Metazoa</taxon>
        <taxon>Ecdysozoa</taxon>
        <taxon>Arthropoda</taxon>
        <taxon>Hexapoda</taxon>
        <taxon>Insecta</taxon>
        <taxon>Pterygota</taxon>
        <taxon>Neoptera</taxon>
        <taxon>Endopterygota</taxon>
        <taxon>Coleoptera</taxon>
        <taxon>Polyphaga</taxon>
        <taxon>Cucujiformia</taxon>
        <taxon>Coccinelloidea</taxon>
        <taxon>Coccinellidae</taxon>
        <taxon>Scymninae</taxon>
        <taxon>Scymnini</taxon>
        <taxon>Cryptolaemus</taxon>
    </lineage>
</organism>
<sequence length="145" mass="16139">MPVKCLTCTNPITPSFNDSITCAVCQKVFHAECVELNAVDLDFLELSEYELEASHGAIEVRVTALVDEVKSLDVPTSSAISSSTSEILERVKRSHNVLIKGIATLENRLSNDMISNRCVDHITPTSSTYAIEKPYWFRLLENDFS</sequence>
<evidence type="ECO:0000313" key="2">
    <source>
        <dbReference type="Proteomes" id="UP001516400"/>
    </source>
</evidence>
<proteinExistence type="predicted"/>
<protein>
    <recommendedName>
        <fullName evidence="3">Phorbol-ester/DAG-type domain-containing protein</fullName>
    </recommendedName>
</protein>
<reference evidence="1 2" key="1">
    <citation type="journal article" date="2021" name="BMC Biol.">
        <title>Horizontally acquired antibacterial genes associated with adaptive radiation of ladybird beetles.</title>
        <authorList>
            <person name="Li H.S."/>
            <person name="Tang X.F."/>
            <person name="Huang Y.H."/>
            <person name="Xu Z.Y."/>
            <person name="Chen M.L."/>
            <person name="Du X.Y."/>
            <person name="Qiu B.Y."/>
            <person name="Chen P.T."/>
            <person name="Zhang W."/>
            <person name="Slipinski A."/>
            <person name="Escalona H.E."/>
            <person name="Waterhouse R.M."/>
            <person name="Zwick A."/>
            <person name="Pang H."/>
        </authorList>
    </citation>
    <scope>NUCLEOTIDE SEQUENCE [LARGE SCALE GENOMIC DNA]</scope>
    <source>
        <strain evidence="1">SYSU2018</strain>
    </source>
</reference>
<name>A0ABD2NWC7_9CUCU</name>
<comment type="caution">
    <text evidence="1">The sequence shown here is derived from an EMBL/GenBank/DDBJ whole genome shotgun (WGS) entry which is preliminary data.</text>
</comment>
<dbReference type="EMBL" id="JABFTP020000144">
    <property type="protein sequence ID" value="KAL3283011.1"/>
    <property type="molecule type" value="Genomic_DNA"/>
</dbReference>
<dbReference type="InterPro" id="IPR013083">
    <property type="entry name" value="Znf_RING/FYVE/PHD"/>
</dbReference>
<dbReference type="SUPFAM" id="SSF57903">
    <property type="entry name" value="FYVE/PHD zinc finger"/>
    <property type="match status" value="1"/>
</dbReference>
<dbReference type="InterPro" id="IPR011011">
    <property type="entry name" value="Znf_FYVE_PHD"/>
</dbReference>